<proteinExistence type="predicted"/>
<organism evidence="5 6">
    <name type="scientific">Macrosiphum euphorbiae</name>
    <name type="common">potato aphid</name>
    <dbReference type="NCBI Taxonomy" id="13131"/>
    <lineage>
        <taxon>Eukaryota</taxon>
        <taxon>Metazoa</taxon>
        <taxon>Ecdysozoa</taxon>
        <taxon>Arthropoda</taxon>
        <taxon>Hexapoda</taxon>
        <taxon>Insecta</taxon>
        <taxon>Pterygota</taxon>
        <taxon>Neoptera</taxon>
        <taxon>Paraneoptera</taxon>
        <taxon>Hemiptera</taxon>
        <taxon>Sternorrhyncha</taxon>
        <taxon>Aphidomorpha</taxon>
        <taxon>Aphidoidea</taxon>
        <taxon>Aphididae</taxon>
        <taxon>Macrosiphini</taxon>
        <taxon>Macrosiphum</taxon>
    </lineage>
</organism>
<accession>A0AAV0Y0E8</accession>
<dbReference type="AlphaFoldDB" id="A0AAV0Y0E8"/>
<dbReference type="EMBL" id="CARXXK010001085">
    <property type="protein sequence ID" value="CAI6372926.1"/>
    <property type="molecule type" value="Genomic_DNA"/>
</dbReference>
<name>A0AAV0Y0E8_9HEMI</name>
<dbReference type="InterPro" id="IPR012677">
    <property type="entry name" value="Nucleotide-bd_a/b_plait_sf"/>
</dbReference>
<protein>
    <recommendedName>
        <fullName evidence="4">RRM domain-containing protein</fullName>
    </recommendedName>
</protein>
<evidence type="ECO:0000313" key="5">
    <source>
        <dbReference type="EMBL" id="CAI6372926.1"/>
    </source>
</evidence>
<keyword evidence="6" id="KW-1185">Reference proteome</keyword>
<dbReference type="InterPro" id="IPR000504">
    <property type="entry name" value="RRM_dom"/>
</dbReference>
<dbReference type="InterPro" id="IPR035979">
    <property type="entry name" value="RBD_domain_sf"/>
</dbReference>
<feature type="domain" description="RRM" evidence="4">
    <location>
        <begin position="343"/>
        <end position="424"/>
    </location>
</feature>
<dbReference type="SUPFAM" id="SSF54928">
    <property type="entry name" value="RNA-binding domain, RBD"/>
    <property type="match status" value="1"/>
</dbReference>
<dbReference type="SMART" id="SM00360">
    <property type="entry name" value="RRM"/>
    <property type="match status" value="1"/>
</dbReference>
<gene>
    <name evidence="5" type="ORF">MEUPH1_LOCUS26735</name>
</gene>
<dbReference type="PROSITE" id="PS50102">
    <property type="entry name" value="RRM"/>
    <property type="match status" value="1"/>
</dbReference>
<sequence length="541" mass="63280">MDFRDKYLYPVENQPIDKAAIVNPQSLVLPGYVAQQPPPHNNQIHLQTDFTYPPPTHPHGIWLQSFPNAWQTQFCMPSPTQQANTTVTNAATCYNNPSTFSSSSNTATYSPYGPPFAHWWSFNNSAHQQTPYQYGNTPSNNYRRQFSQNANGNFFDNSKQNPQTPSSLSTQNWPQFNQRPQFIPRQRMLRNRPHFSVQNQSRGTKQKTINAMTEDKKWKHELKSKQSEEPQRAQKPWNREDSIKAIAVEKEFQRPKNNQIMIRFPDHEITQEIVQNFHTDIKSVHFQAPTFPRCCFVEVQPSANIENVANALNETFFQHGKLKVEIKENNFEKNSLPESIDPYTLYLANLAPNITYKAVKDEFPKAIQVNIGVATKMKFTRCAFIKFSNVEDAIQAYKEKYNLVIKSRLVMLRFRRIKENVSPPEQVDKLLNEKNEFDIQSLQKKIKREPIEENIDEYDSSPINVSRVVKPEMVEEDKYEDDSKYESIQYENDIDIKSEWPDYENEYDEQYYEEEDTDESYTFRRNETVSMVVVLADNNSV</sequence>
<dbReference type="GO" id="GO:0003723">
    <property type="term" value="F:RNA binding"/>
    <property type="evidence" value="ECO:0007669"/>
    <property type="project" value="UniProtKB-UniRule"/>
</dbReference>
<feature type="region of interest" description="Disordered" evidence="3">
    <location>
        <begin position="146"/>
        <end position="174"/>
    </location>
</feature>
<keyword evidence="1 2" id="KW-0694">RNA-binding</keyword>
<reference evidence="5 6" key="1">
    <citation type="submission" date="2023-01" db="EMBL/GenBank/DDBJ databases">
        <authorList>
            <person name="Whitehead M."/>
        </authorList>
    </citation>
    <scope>NUCLEOTIDE SEQUENCE [LARGE SCALE GENOMIC DNA]</scope>
</reference>
<dbReference type="CDD" id="cd00590">
    <property type="entry name" value="RRM_SF"/>
    <property type="match status" value="1"/>
</dbReference>
<feature type="region of interest" description="Disordered" evidence="3">
    <location>
        <begin position="215"/>
        <end position="240"/>
    </location>
</feature>
<comment type="caution">
    <text evidence="5">The sequence shown here is derived from an EMBL/GenBank/DDBJ whole genome shotgun (WGS) entry which is preliminary data.</text>
</comment>
<dbReference type="Gene3D" id="3.30.70.330">
    <property type="match status" value="1"/>
</dbReference>
<evidence type="ECO:0000256" key="2">
    <source>
        <dbReference type="PROSITE-ProRule" id="PRU00176"/>
    </source>
</evidence>
<evidence type="ECO:0000256" key="1">
    <source>
        <dbReference type="ARBA" id="ARBA00022884"/>
    </source>
</evidence>
<dbReference type="Pfam" id="PF00076">
    <property type="entry name" value="RRM_1"/>
    <property type="match status" value="1"/>
</dbReference>
<evidence type="ECO:0000256" key="3">
    <source>
        <dbReference type="SAM" id="MobiDB-lite"/>
    </source>
</evidence>
<evidence type="ECO:0000259" key="4">
    <source>
        <dbReference type="PROSITE" id="PS50102"/>
    </source>
</evidence>
<dbReference type="Proteomes" id="UP001160148">
    <property type="component" value="Unassembled WGS sequence"/>
</dbReference>
<evidence type="ECO:0000313" key="6">
    <source>
        <dbReference type="Proteomes" id="UP001160148"/>
    </source>
</evidence>